<gene>
    <name evidence="1" type="ORF">EJB06_26340</name>
</gene>
<reference evidence="1 2" key="1">
    <citation type="submission" date="2018-12" db="EMBL/GenBank/DDBJ databases">
        <authorList>
            <person name="Yang E."/>
        </authorList>
    </citation>
    <scope>NUCLEOTIDE SEQUENCE [LARGE SCALE GENOMIC DNA]</scope>
    <source>
        <strain evidence="1 2">SOD</strain>
    </source>
</reference>
<name>A0A430HF79_9BURK</name>
<organism evidence="1 2">
    <name type="scientific">Massilia atriviolacea</name>
    <dbReference type="NCBI Taxonomy" id="2495579"/>
    <lineage>
        <taxon>Bacteria</taxon>
        <taxon>Pseudomonadati</taxon>
        <taxon>Pseudomonadota</taxon>
        <taxon>Betaproteobacteria</taxon>
        <taxon>Burkholderiales</taxon>
        <taxon>Oxalobacteraceae</taxon>
        <taxon>Telluria group</taxon>
        <taxon>Massilia</taxon>
    </lineage>
</organism>
<proteinExistence type="predicted"/>
<dbReference type="RefSeq" id="WP_126077005.1">
    <property type="nucleotide sequence ID" value="NZ_CP051166.1"/>
</dbReference>
<dbReference type="Pfam" id="PF06995">
    <property type="entry name" value="Phage_P2_GpU"/>
    <property type="match status" value="1"/>
</dbReference>
<dbReference type="OrthoDB" id="1550902at2"/>
<dbReference type="EMBL" id="RXLQ01000018">
    <property type="protein sequence ID" value="RSZ56160.1"/>
    <property type="molecule type" value="Genomic_DNA"/>
</dbReference>
<sequence length="302" mass="30717">MSEIMMKLGPYSFGLQTAAYQEFQRITAYTWAAQARFGKLNMLQATGPGDDGLTLSGVVFPEHFGGTGQLDSLRALAGLQQPQALIDGRGNMLGQWVIESIDETGSIFAARGVARKQDFSIKLKRAADDSAQGLIAPPAPMATQSFPISPDLLSSAKNLASTARNGGATMLGTLSESLANVTGVAADLGEQASVALKAVRSGMNLAKTLQNAGSDAGALLAGVKSVAGIASAMNGLVNVGGNISRAAGSASGALQRAGVELGAIEANPAAVAALRGSMVAVNQLNVFAVSVRSTAQSIIGRL</sequence>
<dbReference type="AlphaFoldDB" id="A0A430HF79"/>
<evidence type="ECO:0000313" key="1">
    <source>
        <dbReference type="EMBL" id="RSZ56160.1"/>
    </source>
</evidence>
<keyword evidence="2" id="KW-1185">Reference proteome</keyword>
<evidence type="ECO:0000313" key="2">
    <source>
        <dbReference type="Proteomes" id="UP000278085"/>
    </source>
</evidence>
<comment type="caution">
    <text evidence="1">The sequence shown here is derived from an EMBL/GenBank/DDBJ whole genome shotgun (WGS) entry which is preliminary data.</text>
</comment>
<protein>
    <submittedName>
        <fullName evidence="1">Phage tail protein</fullName>
    </submittedName>
</protein>
<accession>A0A430HF79</accession>
<dbReference type="Proteomes" id="UP000278085">
    <property type="component" value="Unassembled WGS sequence"/>
</dbReference>
<dbReference type="InterPro" id="IPR009734">
    <property type="entry name" value="Myoviridae_GpU"/>
</dbReference>